<organism evidence="2 3">
    <name type="scientific">Phialemonium atrogriseum</name>
    <dbReference type="NCBI Taxonomy" id="1093897"/>
    <lineage>
        <taxon>Eukaryota</taxon>
        <taxon>Fungi</taxon>
        <taxon>Dikarya</taxon>
        <taxon>Ascomycota</taxon>
        <taxon>Pezizomycotina</taxon>
        <taxon>Sordariomycetes</taxon>
        <taxon>Sordariomycetidae</taxon>
        <taxon>Cephalothecales</taxon>
        <taxon>Cephalothecaceae</taxon>
        <taxon>Phialemonium</taxon>
    </lineage>
</organism>
<proteinExistence type="predicted"/>
<evidence type="ECO:0000256" key="1">
    <source>
        <dbReference type="SAM" id="MobiDB-lite"/>
    </source>
</evidence>
<dbReference type="GeneID" id="85313834"/>
<protein>
    <submittedName>
        <fullName evidence="2">Uncharacterized protein</fullName>
    </submittedName>
</protein>
<gene>
    <name evidence="2" type="ORF">QBC33DRAFT_572122</name>
</gene>
<name>A0AAJ0BUJ1_9PEZI</name>
<dbReference type="EMBL" id="MU839018">
    <property type="protein sequence ID" value="KAK1764754.1"/>
    <property type="molecule type" value="Genomic_DNA"/>
</dbReference>
<reference evidence="2" key="1">
    <citation type="submission" date="2023-06" db="EMBL/GenBank/DDBJ databases">
        <title>Genome-scale phylogeny and comparative genomics of the fungal order Sordariales.</title>
        <authorList>
            <consortium name="Lawrence Berkeley National Laboratory"/>
            <person name="Hensen N."/>
            <person name="Bonometti L."/>
            <person name="Westerberg I."/>
            <person name="Brannstrom I.O."/>
            <person name="Guillou S."/>
            <person name="Cros-Aarteil S."/>
            <person name="Calhoun S."/>
            <person name="Haridas S."/>
            <person name="Kuo A."/>
            <person name="Mondo S."/>
            <person name="Pangilinan J."/>
            <person name="Riley R."/>
            <person name="Labutti K."/>
            <person name="Andreopoulos B."/>
            <person name="Lipzen A."/>
            <person name="Chen C."/>
            <person name="Yanf M."/>
            <person name="Daum C."/>
            <person name="Ng V."/>
            <person name="Clum A."/>
            <person name="Steindorff A."/>
            <person name="Ohm R."/>
            <person name="Martin F."/>
            <person name="Silar P."/>
            <person name="Natvig D."/>
            <person name="Lalanne C."/>
            <person name="Gautier V."/>
            <person name="Ament-Velasquez S.L."/>
            <person name="Kruys A."/>
            <person name="Hutchinson M.I."/>
            <person name="Powell A.J."/>
            <person name="Barry K."/>
            <person name="Miller A.N."/>
            <person name="Grigoriev I.V."/>
            <person name="Debuchy R."/>
            <person name="Gladieux P."/>
            <person name="Thoren M.H."/>
            <person name="Johannesson H."/>
        </authorList>
    </citation>
    <scope>NUCLEOTIDE SEQUENCE</scope>
    <source>
        <strain evidence="2">8032-3</strain>
    </source>
</reference>
<dbReference type="RefSeq" id="XP_060280967.1">
    <property type="nucleotide sequence ID" value="XM_060430647.1"/>
</dbReference>
<evidence type="ECO:0000313" key="3">
    <source>
        <dbReference type="Proteomes" id="UP001244011"/>
    </source>
</evidence>
<dbReference type="AlphaFoldDB" id="A0AAJ0BUJ1"/>
<sequence>MHPAEAVLNKPWPVSREEPQPPENEDSLTEEEQARSKWERASTREENARRRREPLNQKKSACPLLTLSLSAPEAQVTQNGRISFTACLRYEGVPVGDKIPIVAKILGSSEGPLGDRAVEYGQYQIFAQPDCSPESLVPYSTTYVTVRRARGPDGRFLPLPDWTEEITEENGWSEMQVGGSISRDFVLDLEGNRGWQDNLRRGTAYWLAYAPPGKMPLQRSELPLWRFGSIQSWRGKGFDLGNMRWIGIPIGKSNEIEFSFLE</sequence>
<keyword evidence="3" id="KW-1185">Reference proteome</keyword>
<evidence type="ECO:0000313" key="2">
    <source>
        <dbReference type="EMBL" id="KAK1764754.1"/>
    </source>
</evidence>
<feature type="compositionally biased region" description="Basic and acidic residues" evidence="1">
    <location>
        <begin position="32"/>
        <end position="56"/>
    </location>
</feature>
<accession>A0AAJ0BUJ1</accession>
<feature type="region of interest" description="Disordered" evidence="1">
    <location>
        <begin position="1"/>
        <end position="57"/>
    </location>
</feature>
<dbReference type="Proteomes" id="UP001244011">
    <property type="component" value="Unassembled WGS sequence"/>
</dbReference>
<comment type="caution">
    <text evidence="2">The sequence shown here is derived from an EMBL/GenBank/DDBJ whole genome shotgun (WGS) entry which is preliminary data.</text>
</comment>